<proteinExistence type="predicted"/>
<evidence type="ECO:0000256" key="1">
    <source>
        <dbReference type="SAM" id="Phobius"/>
    </source>
</evidence>
<organism evidence="2 3">
    <name type="scientific">Rhodococcus olei</name>
    <dbReference type="NCBI Taxonomy" id="2161675"/>
    <lineage>
        <taxon>Bacteria</taxon>
        <taxon>Bacillati</taxon>
        <taxon>Actinomycetota</taxon>
        <taxon>Actinomycetes</taxon>
        <taxon>Mycobacteriales</taxon>
        <taxon>Nocardiaceae</taxon>
        <taxon>Rhodococcus</taxon>
    </lineage>
</organism>
<keyword evidence="1" id="KW-1133">Transmembrane helix</keyword>
<keyword evidence="1" id="KW-0472">Membrane</keyword>
<keyword evidence="3" id="KW-1185">Reference proteome</keyword>
<evidence type="ECO:0000313" key="2">
    <source>
        <dbReference type="EMBL" id="GAA4474338.1"/>
    </source>
</evidence>
<accession>A0ABP8NYW7</accession>
<name>A0ABP8NYW7_9NOCA</name>
<dbReference type="Proteomes" id="UP001501183">
    <property type="component" value="Unassembled WGS sequence"/>
</dbReference>
<feature type="transmembrane region" description="Helical" evidence="1">
    <location>
        <begin position="30"/>
        <end position="49"/>
    </location>
</feature>
<keyword evidence="1" id="KW-0812">Transmembrane</keyword>
<protein>
    <submittedName>
        <fullName evidence="2">Uncharacterized protein</fullName>
    </submittedName>
</protein>
<reference evidence="3" key="1">
    <citation type="journal article" date="2019" name="Int. J. Syst. Evol. Microbiol.">
        <title>The Global Catalogue of Microorganisms (GCM) 10K type strain sequencing project: providing services to taxonomists for standard genome sequencing and annotation.</title>
        <authorList>
            <consortium name="The Broad Institute Genomics Platform"/>
            <consortium name="The Broad Institute Genome Sequencing Center for Infectious Disease"/>
            <person name="Wu L."/>
            <person name="Ma J."/>
        </authorList>
    </citation>
    <scope>NUCLEOTIDE SEQUENCE [LARGE SCALE GENOMIC DNA]</scope>
    <source>
        <strain evidence="3">JCM 32206</strain>
    </source>
</reference>
<dbReference type="EMBL" id="BAABFB010000023">
    <property type="protein sequence ID" value="GAA4474338.1"/>
    <property type="molecule type" value="Genomic_DNA"/>
</dbReference>
<evidence type="ECO:0000313" key="3">
    <source>
        <dbReference type="Proteomes" id="UP001501183"/>
    </source>
</evidence>
<comment type="caution">
    <text evidence="2">The sequence shown here is derived from an EMBL/GenBank/DDBJ whole genome shotgun (WGS) entry which is preliminary data.</text>
</comment>
<gene>
    <name evidence="2" type="ORF">GCM10023094_09770</name>
</gene>
<sequence length="111" mass="12148">MAGLVAAGLLTTGVVHGVRAADSTAGPDWLLVMLWPVFAAFVLVAYLAWRALPGRPIRQGTLPTEIPAGLLPPRREATVTTDDLDDPTAIAMLHYNVRLTDLAEHERRRRR</sequence>